<feature type="region of interest" description="Disordered" evidence="1">
    <location>
        <begin position="1"/>
        <end position="31"/>
    </location>
</feature>
<dbReference type="PANTHER" id="PTHR45786">
    <property type="entry name" value="DNA BINDING PROTEIN-LIKE"/>
    <property type="match status" value="1"/>
</dbReference>
<accession>A0A068V3G0</accession>
<evidence type="ECO:0000259" key="2">
    <source>
        <dbReference type="Pfam" id="PF04054"/>
    </source>
</evidence>
<dbReference type="OMA" id="CMENARC"/>
<dbReference type="PhylomeDB" id="A0A068V3G0"/>
<dbReference type="Gene3D" id="1.25.40.800">
    <property type="match status" value="1"/>
</dbReference>
<evidence type="ECO:0000256" key="1">
    <source>
        <dbReference type="SAM" id="MobiDB-lite"/>
    </source>
</evidence>
<evidence type="ECO:0008006" key="6">
    <source>
        <dbReference type="Google" id="ProtNLM"/>
    </source>
</evidence>
<gene>
    <name evidence="4" type="ORF">GSCOC_T00040851001</name>
</gene>
<dbReference type="STRING" id="49390.A0A068V3G0"/>
<dbReference type="OrthoDB" id="1718834at2759"/>
<proteinExistence type="predicted"/>
<feature type="domain" description="CCR4-Not complex component Not1 C-terminal" evidence="2">
    <location>
        <begin position="499"/>
        <end position="528"/>
    </location>
</feature>
<dbReference type="Proteomes" id="UP000295252">
    <property type="component" value="Chromosome I"/>
</dbReference>
<keyword evidence="5" id="KW-1185">Reference proteome</keyword>
<dbReference type="AlphaFoldDB" id="A0A068V3G0"/>
<dbReference type="InterPro" id="IPR007196">
    <property type="entry name" value="CCR4-Not_Not1_C"/>
</dbReference>
<evidence type="ECO:0000313" key="5">
    <source>
        <dbReference type="Proteomes" id="UP000295252"/>
    </source>
</evidence>
<dbReference type="InterPro" id="IPR025476">
    <property type="entry name" value="Helitron_helicase-like"/>
</dbReference>
<evidence type="ECO:0000259" key="3">
    <source>
        <dbReference type="Pfam" id="PF14214"/>
    </source>
</evidence>
<dbReference type="EMBL" id="HG739169">
    <property type="protein sequence ID" value="CDP14423.1"/>
    <property type="molecule type" value="Genomic_DNA"/>
</dbReference>
<protein>
    <recommendedName>
        <fullName evidence="6">Helitron helicase-like domain-containing protein</fullName>
    </recommendedName>
</protein>
<dbReference type="Pfam" id="PF04054">
    <property type="entry name" value="Not1"/>
    <property type="match status" value="1"/>
</dbReference>
<name>A0A068V3G0_COFCA</name>
<reference evidence="5" key="1">
    <citation type="journal article" date="2014" name="Science">
        <title>The coffee genome provides insight into the convergent evolution of caffeine biosynthesis.</title>
        <authorList>
            <person name="Denoeud F."/>
            <person name="Carretero-Paulet L."/>
            <person name="Dereeper A."/>
            <person name="Droc G."/>
            <person name="Guyot R."/>
            <person name="Pietrella M."/>
            <person name="Zheng C."/>
            <person name="Alberti A."/>
            <person name="Anthony F."/>
            <person name="Aprea G."/>
            <person name="Aury J.M."/>
            <person name="Bento P."/>
            <person name="Bernard M."/>
            <person name="Bocs S."/>
            <person name="Campa C."/>
            <person name="Cenci A."/>
            <person name="Combes M.C."/>
            <person name="Crouzillat D."/>
            <person name="Da Silva C."/>
            <person name="Daddiego L."/>
            <person name="De Bellis F."/>
            <person name="Dussert S."/>
            <person name="Garsmeur O."/>
            <person name="Gayraud T."/>
            <person name="Guignon V."/>
            <person name="Jahn K."/>
            <person name="Jamilloux V."/>
            <person name="Joet T."/>
            <person name="Labadie K."/>
            <person name="Lan T."/>
            <person name="Leclercq J."/>
            <person name="Lepelley M."/>
            <person name="Leroy T."/>
            <person name="Li L.T."/>
            <person name="Librado P."/>
            <person name="Lopez L."/>
            <person name="Munoz A."/>
            <person name="Noel B."/>
            <person name="Pallavicini A."/>
            <person name="Perrotta G."/>
            <person name="Poncet V."/>
            <person name="Pot D."/>
            <person name="Priyono X."/>
            <person name="Rigoreau M."/>
            <person name="Rouard M."/>
            <person name="Rozas J."/>
            <person name="Tranchant-Dubreuil C."/>
            <person name="VanBuren R."/>
            <person name="Zhang Q."/>
            <person name="Andrade A.C."/>
            <person name="Argout X."/>
            <person name="Bertrand B."/>
            <person name="de Kochko A."/>
            <person name="Graziosi G."/>
            <person name="Henry R.J."/>
            <person name="Jayarama X."/>
            <person name="Ming R."/>
            <person name="Nagai C."/>
            <person name="Rounsley S."/>
            <person name="Sankoff D."/>
            <person name="Giuliano G."/>
            <person name="Albert V.A."/>
            <person name="Wincker P."/>
            <person name="Lashermes P."/>
        </authorList>
    </citation>
    <scope>NUCLEOTIDE SEQUENCE [LARGE SCALE GENOMIC DNA]</scope>
    <source>
        <strain evidence="5">cv. DH200-94</strain>
    </source>
</reference>
<organism evidence="4 5">
    <name type="scientific">Coffea canephora</name>
    <name type="common">Robusta coffee</name>
    <dbReference type="NCBI Taxonomy" id="49390"/>
    <lineage>
        <taxon>Eukaryota</taxon>
        <taxon>Viridiplantae</taxon>
        <taxon>Streptophyta</taxon>
        <taxon>Embryophyta</taxon>
        <taxon>Tracheophyta</taxon>
        <taxon>Spermatophyta</taxon>
        <taxon>Magnoliopsida</taxon>
        <taxon>eudicotyledons</taxon>
        <taxon>Gunneridae</taxon>
        <taxon>Pentapetalae</taxon>
        <taxon>asterids</taxon>
        <taxon>lamiids</taxon>
        <taxon>Gentianales</taxon>
        <taxon>Rubiaceae</taxon>
        <taxon>Ixoroideae</taxon>
        <taxon>Gardenieae complex</taxon>
        <taxon>Bertiereae - Coffeeae clade</taxon>
        <taxon>Coffeeae</taxon>
        <taxon>Coffea</taxon>
    </lineage>
</organism>
<dbReference type="PANTHER" id="PTHR45786:SF78">
    <property type="entry name" value="ATP-DEPENDENT DNA HELICASE"/>
    <property type="match status" value="1"/>
</dbReference>
<dbReference type="Gramene" id="CDP14423">
    <property type="protein sequence ID" value="CDP14423"/>
    <property type="gene ID" value="GSCOC_T00040851001"/>
</dbReference>
<sequence>MYHLHHQSSVATHESFQSSSSPSPSPSSFPPLPLSCPSSSFPSSRTHLPEPVWPTPFLLTRELSYVPVCSELQVLQAKPSCKHCGAMRLEFEPPSFCCQKGKIRLRNVELSEELYELYTSNSKEAEEFRKHIRAYNSIFSFTSFGARLDKELASSKQGVYTFIVQGQIYHHLPALIPEANAPRYLQLYFYDTENELNNRLNILKDVNLNERIVKKLMEILEENPFARFLRKLKDYPSLDNLQVCIKKDVSLDQRVYNSPTADQVAAIWIESNDPSENVQRDIIVHAHSGAPYRVKHYYGCYDPLQYPILFPGGEIGWHQNIKKTNDVVKGTIQFYATELSDDTVGKVSCRQYYCYKLQENLFEGQTTQDRPDLVARVFRAKLQDLKDQLFKKEIFGKAAAQVHVIEFQKRGLPHAHCRAPFFDDYKITSPDQFDKFVCAELPDKDRYPHLYELVVQHMIHGPCGALKKNNACMVNGKCKYRYPRSYYLLQCFPLLIQELITFIELIKNPRYNFWSRTFTRCAPEIENLHGQGGKIFILASFFLFNFSNG</sequence>
<evidence type="ECO:0000313" key="4">
    <source>
        <dbReference type="EMBL" id="CDP14423.1"/>
    </source>
</evidence>
<dbReference type="Pfam" id="PF14214">
    <property type="entry name" value="Helitron_like_N"/>
    <property type="match status" value="1"/>
</dbReference>
<dbReference type="InParanoid" id="A0A068V3G0"/>
<feature type="domain" description="Helitron helicase-like" evidence="3">
    <location>
        <begin position="357"/>
        <end position="417"/>
    </location>
</feature>
<feature type="compositionally biased region" description="Polar residues" evidence="1">
    <location>
        <begin position="7"/>
        <end position="17"/>
    </location>
</feature>